<accession>A0A3E1P6I5</accession>
<keyword evidence="2" id="KW-1185">Reference proteome</keyword>
<evidence type="ECO:0000313" key="2">
    <source>
        <dbReference type="Proteomes" id="UP000261174"/>
    </source>
</evidence>
<dbReference type="AlphaFoldDB" id="A0A3E1P6I5"/>
<protein>
    <submittedName>
        <fullName evidence="1">Uncharacterized protein</fullName>
    </submittedName>
</protein>
<dbReference type="EMBL" id="QTJV01000002">
    <property type="protein sequence ID" value="RFM35744.1"/>
    <property type="molecule type" value="Genomic_DNA"/>
</dbReference>
<name>A0A3E1P6I5_9BACT</name>
<gene>
    <name evidence="1" type="ORF">DXN04_10260</name>
</gene>
<proteinExistence type="predicted"/>
<reference evidence="1 2" key="1">
    <citation type="submission" date="2018-08" db="EMBL/GenBank/DDBJ databases">
        <title>Chitinophaga sp. K20C18050901, a novel bacterium isolated from forest soil.</title>
        <authorList>
            <person name="Wang C."/>
        </authorList>
    </citation>
    <scope>NUCLEOTIDE SEQUENCE [LARGE SCALE GENOMIC DNA]</scope>
    <source>
        <strain evidence="1 2">K20C18050901</strain>
    </source>
</reference>
<evidence type="ECO:0000313" key="1">
    <source>
        <dbReference type="EMBL" id="RFM35744.1"/>
    </source>
</evidence>
<sequence>MGVKRVPFRKNTTDNTANSVIESCIKKKESTIQPQSSIGIILQFRLLKTTGFMLQTYEITL</sequence>
<dbReference type="Proteomes" id="UP000261174">
    <property type="component" value="Unassembled WGS sequence"/>
</dbReference>
<organism evidence="1 2">
    <name type="scientific">Chitinophaga silvisoli</name>
    <dbReference type="NCBI Taxonomy" id="2291814"/>
    <lineage>
        <taxon>Bacteria</taxon>
        <taxon>Pseudomonadati</taxon>
        <taxon>Bacteroidota</taxon>
        <taxon>Chitinophagia</taxon>
        <taxon>Chitinophagales</taxon>
        <taxon>Chitinophagaceae</taxon>
        <taxon>Chitinophaga</taxon>
    </lineage>
</organism>
<comment type="caution">
    <text evidence="1">The sequence shown here is derived from an EMBL/GenBank/DDBJ whole genome shotgun (WGS) entry which is preliminary data.</text>
</comment>